<dbReference type="STRING" id="2903.R1E0K1"/>
<dbReference type="GO" id="GO:0003729">
    <property type="term" value="F:mRNA binding"/>
    <property type="evidence" value="ECO:0007669"/>
    <property type="project" value="TreeGrafter"/>
</dbReference>
<dbReference type="Pfam" id="PF22600">
    <property type="entry name" value="MTPAP-like_central"/>
    <property type="match status" value="1"/>
</dbReference>
<feature type="domain" description="Poly(A) RNA polymerase mitochondrial-like central palm" evidence="1">
    <location>
        <begin position="55"/>
        <end position="119"/>
    </location>
</feature>
<dbReference type="Gene3D" id="3.30.460.10">
    <property type="entry name" value="Beta Polymerase, domain 2"/>
    <property type="match status" value="1"/>
</dbReference>
<dbReference type="PANTHER" id="PTHR23092:SF15">
    <property type="entry name" value="INACTIVE NON-CANONICAL POLY(A) RNA POLYMERASE PROTEIN TRF4-2-RELATED"/>
    <property type="match status" value="1"/>
</dbReference>
<dbReference type="SUPFAM" id="SSF81301">
    <property type="entry name" value="Nucleotidyltransferase"/>
    <property type="match status" value="1"/>
</dbReference>
<sequence length="130" mass="13718">MALDFIALLPDEEIPETPAACEAAASSSDTGEQPAPDAWSITRAHFGADSLELALHEELLDFAEAFRPTRAESAMREAAVERVVSLLASLPSFASASVRPFGSYATGLCLPSSDVDLAVFGTGFESKVQQ</sequence>
<dbReference type="GO" id="GO:0005730">
    <property type="term" value="C:nucleolus"/>
    <property type="evidence" value="ECO:0007669"/>
    <property type="project" value="TreeGrafter"/>
</dbReference>
<dbReference type="InterPro" id="IPR043519">
    <property type="entry name" value="NT_sf"/>
</dbReference>
<dbReference type="PANTHER" id="PTHR23092">
    <property type="entry name" value="POLY(A) RNA POLYMERASE"/>
    <property type="match status" value="1"/>
</dbReference>
<keyword evidence="3" id="KW-1185">Reference proteome</keyword>
<dbReference type="eggNOG" id="KOG1906">
    <property type="taxonomic scope" value="Eukaryota"/>
</dbReference>
<dbReference type="InterPro" id="IPR054708">
    <property type="entry name" value="MTPAP-like_central"/>
</dbReference>
<dbReference type="PaxDb" id="2903-EOD20345"/>
<dbReference type="AlphaFoldDB" id="A0A0D3JA10"/>
<protein>
    <recommendedName>
        <fullName evidence="1">Poly(A) RNA polymerase mitochondrial-like central palm domain-containing protein</fullName>
    </recommendedName>
</protein>
<dbReference type="GO" id="GO:1990817">
    <property type="term" value="F:poly(A) RNA polymerase activity"/>
    <property type="evidence" value="ECO:0007669"/>
    <property type="project" value="InterPro"/>
</dbReference>
<reference evidence="2" key="2">
    <citation type="submission" date="2024-10" db="UniProtKB">
        <authorList>
            <consortium name="EnsemblProtists"/>
        </authorList>
    </citation>
    <scope>IDENTIFICATION</scope>
</reference>
<dbReference type="HOGENOM" id="CLU_1943688_0_0_1"/>
<dbReference type="Gene3D" id="1.10.1410.10">
    <property type="match status" value="1"/>
</dbReference>
<name>A0A0D3JA10_EMIH1</name>
<evidence type="ECO:0000259" key="1">
    <source>
        <dbReference type="Pfam" id="PF22600"/>
    </source>
</evidence>
<organism evidence="2 3">
    <name type="scientific">Emiliania huxleyi (strain CCMP1516)</name>
    <dbReference type="NCBI Taxonomy" id="280463"/>
    <lineage>
        <taxon>Eukaryota</taxon>
        <taxon>Haptista</taxon>
        <taxon>Haptophyta</taxon>
        <taxon>Prymnesiophyceae</taxon>
        <taxon>Isochrysidales</taxon>
        <taxon>Noelaerhabdaceae</taxon>
        <taxon>Emiliania</taxon>
    </lineage>
</organism>
<dbReference type="InterPro" id="IPR045862">
    <property type="entry name" value="Trf4-like"/>
</dbReference>
<reference evidence="3" key="1">
    <citation type="journal article" date="2013" name="Nature">
        <title>Pan genome of the phytoplankton Emiliania underpins its global distribution.</title>
        <authorList>
            <person name="Read B.A."/>
            <person name="Kegel J."/>
            <person name="Klute M.J."/>
            <person name="Kuo A."/>
            <person name="Lefebvre S.C."/>
            <person name="Maumus F."/>
            <person name="Mayer C."/>
            <person name="Miller J."/>
            <person name="Monier A."/>
            <person name="Salamov A."/>
            <person name="Young J."/>
            <person name="Aguilar M."/>
            <person name="Claverie J.M."/>
            <person name="Frickenhaus S."/>
            <person name="Gonzalez K."/>
            <person name="Herman E.K."/>
            <person name="Lin Y.C."/>
            <person name="Napier J."/>
            <person name="Ogata H."/>
            <person name="Sarno A.F."/>
            <person name="Shmutz J."/>
            <person name="Schroeder D."/>
            <person name="de Vargas C."/>
            <person name="Verret F."/>
            <person name="von Dassow P."/>
            <person name="Valentin K."/>
            <person name="Van de Peer Y."/>
            <person name="Wheeler G."/>
            <person name="Dacks J.B."/>
            <person name="Delwiche C.F."/>
            <person name="Dyhrman S.T."/>
            <person name="Glockner G."/>
            <person name="John U."/>
            <person name="Richards T."/>
            <person name="Worden A.Z."/>
            <person name="Zhang X."/>
            <person name="Grigoriev I.V."/>
            <person name="Allen A.E."/>
            <person name="Bidle K."/>
            <person name="Borodovsky M."/>
            <person name="Bowler C."/>
            <person name="Brownlee C."/>
            <person name="Cock J.M."/>
            <person name="Elias M."/>
            <person name="Gladyshev V.N."/>
            <person name="Groth M."/>
            <person name="Guda C."/>
            <person name="Hadaegh A."/>
            <person name="Iglesias-Rodriguez M.D."/>
            <person name="Jenkins J."/>
            <person name="Jones B.M."/>
            <person name="Lawson T."/>
            <person name="Leese F."/>
            <person name="Lindquist E."/>
            <person name="Lobanov A."/>
            <person name="Lomsadze A."/>
            <person name="Malik S.B."/>
            <person name="Marsh M.E."/>
            <person name="Mackinder L."/>
            <person name="Mock T."/>
            <person name="Mueller-Roeber B."/>
            <person name="Pagarete A."/>
            <person name="Parker M."/>
            <person name="Probert I."/>
            <person name="Quesneville H."/>
            <person name="Raines C."/>
            <person name="Rensing S.A."/>
            <person name="Riano-Pachon D.M."/>
            <person name="Richier S."/>
            <person name="Rokitta S."/>
            <person name="Shiraiwa Y."/>
            <person name="Soanes D.M."/>
            <person name="van der Giezen M."/>
            <person name="Wahlund T.M."/>
            <person name="Williams B."/>
            <person name="Wilson W."/>
            <person name="Wolfe G."/>
            <person name="Wurch L.L."/>
        </authorList>
    </citation>
    <scope>NUCLEOTIDE SEQUENCE</scope>
</reference>
<dbReference type="GeneID" id="17265892"/>
<evidence type="ECO:0000313" key="3">
    <source>
        <dbReference type="Proteomes" id="UP000013827"/>
    </source>
</evidence>
<dbReference type="KEGG" id="ehx:EMIHUDRAFT_123916"/>
<dbReference type="RefSeq" id="XP_005772774.1">
    <property type="nucleotide sequence ID" value="XM_005772717.1"/>
</dbReference>
<dbReference type="Proteomes" id="UP000013827">
    <property type="component" value="Unassembled WGS sequence"/>
</dbReference>
<accession>A0A0D3JA10</accession>
<dbReference type="GO" id="GO:0043634">
    <property type="term" value="P:polyadenylation-dependent ncRNA catabolic process"/>
    <property type="evidence" value="ECO:0007669"/>
    <property type="project" value="TreeGrafter"/>
</dbReference>
<dbReference type="GO" id="GO:0031499">
    <property type="term" value="C:TRAMP complex"/>
    <property type="evidence" value="ECO:0007669"/>
    <property type="project" value="TreeGrafter"/>
</dbReference>
<evidence type="ECO:0000313" key="2">
    <source>
        <dbReference type="EnsemblProtists" id="EOD20345"/>
    </source>
</evidence>
<dbReference type="EnsemblProtists" id="EOD20345">
    <property type="protein sequence ID" value="EOD20345"/>
    <property type="gene ID" value="EMIHUDRAFT_123916"/>
</dbReference>
<dbReference type="GO" id="GO:0031123">
    <property type="term" value="P:RNA 3'-end processing"/>
    <property type="evidence" value="ECO:0007669"/>
    <property type="project" value="TreeGrafter"/>
</dbReference>
<proteinExistence type="predicted"/>